<sequence length="155" mass="15768">MWQLRDLSNEVTPPVPPSERVSLSLSLLSALRHSSVVAIMIDGTSALRGSVWVMSDSTPGPRGRTPDGPPAPGPGSPPPAGEPAAPVPLGVPRPPTGDAGVDALLARLADADHLPADGHLEVYEDVHRGLRATLASLDASPAAAPAPRTPSPSPS</sequence>
<evidence type="ECO:0000256" key="1">
    <source>
        <dbReference type="SAM" id="MobiDB-lite"/>
    </source>
</evidence>
<proteinExistence type="predicted"/>
<keyword evidence="3" id="KW-1185">Reference proteome</keyword>
<gene>
    <name evidence="2" type="ORF">GCM10010387_54900</name>
</gene>
<evidence type="ECO:0000313" key="3">
    <source>
        <dbReference type="Proteomes" id="UP000630936"/>
    </source>
</evidence>
<feature type="region of interest" description="Disordered" evidence="1">
    <location>
        <begin position="136"/>
        <end position="155"/>
    </location>
</feature>
<feature type="region of interest" description="Disordered" evidence="1">
    <location>
        <begin position="52"/>
        <end position="98"/>
    </location>
</feature>
<dbReference type="AlphaFoldDB" id="A0A918QLQ0"/>
<feature type="compositionally biased region" description="Low complexity" evidence="1">
    <location>
        <begin position="136"/>
        <end position="146"/>
    </location>
</feature>
<evidence type="ECO:0000313" key="2">
    <source>
        <dbReference type="EMBL" id="GGZ53730.1"/>
    </source>
</evidence>
<organism evidence="2 3">
    <name type="scientific">Streptomyces inusitatus</name>
    <dbReference type="NCBI Taxonomy" id="68221"/>
    <lineage>
        <taxon>Bacteria</taxon>
        <taxon>Bacillati</taxon>
        <taxon>Actinomycetota</taxon>
        <taxon>Actinomycetes</taxon>
        <taxon>Kitasatosporales</taxon>
        <taxon>Streptomycetaceae</taxon>
        <taxon>Streptomyces</taxon>
    </lineage>
</organism>
<accession>A0A918QLQ0</accession>
<dbReference type="Proteomes" id="UP000630936">
    <property type="component" value="Unassembled WGS sequence"/>
</dbReference>
<protein>
    <submittedName>
        <fullName evidence="2">Uncharacterized protein</fullName>
    </submittedName>
</protein>
<comment type="caution">
    <text evidence="2">The sequence shown here is derived from an EMBL/GenBank/DDBJ whole genome shotgun (WGS) entry which is preliminary data.</text>
</comment>
<name>A0A918QLQ0_9ACTN</name>
<feature type="compositionally biased region" description="Pro residues" evidence="1">
    <location>
        <begin position="67"/>
        <end position="95"/>
    </location>
</feature>
<reference evidence="2" key="2">
    <citation type="submission" date="2020-09" db="EMBL/GenBank/DDBJ databases">
        <authorList>
            <person name="Sun Q."/>
            <person name="Ohkuma M."/>
        </authorList>
    </citation>
    <scope>NUCLEOTIDE SEQUENCE</scope>
    <source>
        <strain evidence="2">JCM 4988</strain>
    </source>
</reference>
<reference evidence="2" key="1">
    <citation type="journal article" date="2014" name="Int. J. Syst. Evol. Microbiol.">
        <title>Complete genome sequence of Corynebacterium casei LMG S-19264T (=DSM 44701T), isolated from a smear-ripened cheese.</title>
        <authorList>
            <consortium name="US DOE Joint Genome Institute (JGI-PGF)"/>
            <person name="Walter F."/>
            <person name="Albersmeier A."/>
            <person name="Kalinowski J."/>
            <person name="Ruckert C."/>
        </authorList>
    </citation>
    <scope>NUCLEOTIDE SEQUENCE</scope>
    <source>
        <strain evidence="2">JCM 4988</strain>
    </source>
</reference>
<dbReference type="EMBL" id="BMWG01000022">
    <property type="protein sequence ID" value="GGZ53730.1"/>
    <property type="molecule type" value="Genomic_DNA"/>
</dbReference>